<evidence type="ECO:0000256" key="1">
    <source>
        <dbReference type="SAM" id="MobiDB-lite"/>
    </source>
</evidence>
<dbReference type="EMBL" id="GDID01006900">
    <property type="protein sequence ID" value="JAP89706.1"/>
    <property type="molecule type" value="Transcribed_RNA"/>
</dbReference>
<feature type="non-terminal residue" evidence="2">
    <location>
        <position position="481"/>
    </location>
</feature>
<name>A0A146K1X0_9EUKA</name>
<feature type="compositionally biased region" description="Polar residues" evidence="1">
    <location>
        <begin position="259"/>
        <end position="279"/>
    </location>
</feature>
<evidence type="ECO:0000313" key="2">
    <source>
        <dbReference type="EMBL" id="JAP89706.1"/>
    </source>
</evidence>
<organism evidence="2">
    <name type="scientific">Trepomonas sp. PC1</name>
    <dbReference type="NCBI Taxonomy" id="1076344"/>
    <lineage>
        <taxon>Eukaryota</taxon>
        <taxon>Metamonada</taxon>
        <taxon>Diplomonadida</taxon>
        <taxon>Hexamitidae</taxon>
        <taxon>Hexamitinae</taxon>
        <taxon>Trepomonas</taxon>
    </lineage>
</organism>
<feature type="region of interest" description="Disordered" evidence="1">
    <location>
        <begin position="259"/>
        <end position="281"/>
    </location>
</feature>
<dbReference type="AlphaFoldDB" id="A0A146K1X0"/>
<reference evidence="2" key="1">
    <citation type="submission" date="2015-07" db="EMBL/GenBank/DDBJ databases">
        <title>Adaptation to a free-living lifestyle via gene acquisitions in the diplomonad Trepomonas sp. PC1.</title>
        <authorList>
            <person name="Xu F."/>
            <person name="Jerlstrom-Hultqvist J."/>
            <person name="Kolisko M."/>
            <person name="Simpson A.G.B."/>
            <person name="Roger A.J."/>
            <person name="Svard S.G."/>
            <person name="Andersson J.O."/>
        </authorList>
    </citation>
    <scope>NUCLEOTIDE SEQUENCE</scope>
    <source>
        <strain evidence="2">PC1</strain>
    </source>
</reference>
<accession>A0A146K1X0</accession>
<gene>
    <name evidence="2" type="ORF">TPC1_30799</name>
</gene>
<proteinExistence type="predicted"/>
<protein>
    <submittedName>
        <fullName evidence="2">Uncharacterized protein</fullName>
    </submittedName>
</protein>
<sequence length="481" mass="55888">TNTESAVNFILAQEKIPCDLVQEACEILSEKYIVNYISSQRVLQTSFSLRDEATIMLNTQGHPIQSFKILPRTRIQVNSSILEFQPNDYSLIAPSIAVLQHQNKIYGLRTALSPGCLENLSVSFPANLLQSLNLQQVYSFMLQKPKILKRHFTQLNFNEEGVLLIENRAFTAQIELGQKIFIKTKLLQKTYQLYDFKLGKETRKGFVALQLLQNTLLMKEDKAKLFIYKAFLTMLGLDQGYKLVSEQKDQKIETKTFESFQTKNPESQNHSQISQSQKVNPYLRKSEPLQISRISEMHVESSEESVSEILAKRRQANPEIQSQLGLQTQKSQNQSLIKSVQFSTLKEKMNFMQDSILQENYCEDDDFKKAQNQIQSYSVKELYNQIDSIQEKYLLQFINENNTLQIDDQEFIFSSLNKNLTVIRMEKCKQKIQKIMIKKFDFNLQIREITLIDYYDKKFSFTASTSEGFENLVKHIIIFIA</sequence>
<feature type="non-terminal residue" evidence="2">
    <location>
        <position position="1"/>
    </location>
</feature>